<evidence type="ECO:0000313" key="3">
    <source>
        <dbReference type="EMBL" id="PSK94203.1"/>
    </source>
</evidence>
<evidence type="ECO:0000259" key="2">
    <source>
        <dbReference type="Pfam" id="PF00144"/>
    </source>
</evidence>
<reference evidence="3 4" key="1">
    <citation type="submission" date="2018-03" db="EMBL/GenBank/DDBJ databases">
        <title>Genomic Encyclopedia of Type Strains, Phase III (KMG-III): the genomes of soil and plant-associated and newly described type strains.</title>
        <authorList>
            <person name="Whitman W."/>
        </authorList>
    </citation>
    <scope>NUCLEOTIDE SEQUENCE [LARGE SCALE GENOMIC DNA]</scope>
    <source>
        <strain evidence="3 4">CGMCC 1.12700</strain>
    </source>
</reference>
<keyword evidence="1" id="KW-0732">Signal</keyword>
<proteinExistence type="predicted"/>
<evidence type="ECO:0000256" key="1">
    <source>
        <dbReference type="SAM" id="SignalP"/>
    </source>
</evidence>
<feature type="signal peptide" evidence="1">
    <location>
        <begin position="1"/>
        <end position="18"/>
    </location>
</feature>
<feature type="chain" id="PRO_5015191145" evidence="1">
    <location>
        <begin position="19"/>
        <end position="397"/>
    </location>
</feature>
<dbReference type="Pfam" id="PF00144">
    <property type="entry name" value="Beta-lactamase"/>
    <property type="match status" value="1"/>
</dbReference>
<evidence type="ECO:0000313" key="4">
    <source>
        <dbReference type="Proteomes" id="UP000240572"/>
    </source>
</evidence>
<dbReference type="Proteomes" id="UP000240572">
    <property type="component" value="Unassembled WGS sequence"/>
</dbReference>
<comment type="caution">
    <text evidence="3">The sequence shown here is derived from an EMBL/GenBank/DDBJ whole genome shotgun (WGS) entry which is preliminary data.</text>
</comment>
<name>A0A2P8DAG9_9BACT</name>
<organism evidence="3 4">
    <name type="scientific">Taibaiella chishuiensis</name>
    <dbReference type="NCBI Taxonomy" id="1434707"/>
    <lineage>
        <taxon>Bacteria</taxon>
        <taxon>Pseudomonadati</taxon>
        <taxon>Bacteroidota</taxon>
        <taxon>Chitinophagia</taxon>
        <taxon>Chitinophagales</taxon>
        <taxon>Chitinophagaceae</taxon>
        <taxon>Taibaiella</taxon>
    </lineage>
</organism>
<dbReference type="EMBL" id="PYGD01000001">
    <property type="protein sequence ID" value="PSK94203.1"/>
    <property type="molecule type" value="Genomic_DNA"/>
</dbReference>
<sequence>MRYRIMALLLLACNCAWAQATLKKLDGSVISTAGIDEAVNRLMQNAGVQGLGLAVLNNNKPVFVKAYGFKNKPAQAPMDTATIVYGASLSKAVFGYLVMKLAEQKVIDLDKPLHQYLGKPISAYAYFADLDKDERWKRITARMCLSHTTGLANVRWFDPTQAKPAYDSLAPLKIYFTPGTKYAYSGEGFKLLQFVIEEITHKNIDALATELVFRPLHMNRTGYIWHDDFGDSNVAVGHFDNGDIDIKRKRSKPVAGGSLVTTIADYTRFTEQVMQQKGLSKKSYRELFGAQIAIHSKTQFPPITQETTTANDAIRLSYGLGWGVLHCPYGKAVFKEGNGESWRNYNIDFIDKGIAIIILANSESGESIFQELAETLTGDTCIPWQWEGYIPYQDIKK</sequence>
<keyword evidence="4" id="KW-1185">Reference proteome</keyword>
<dbReference type="RefSeq" id="WP_219905895.1">
    <property type="nucleotide sequence ID" value="NZ_PYGD01000001.1"/>
</dbReference>
<gene>
    <name evidence="3" type="ORF">B0I18_101358</name>
</gene>
<dbReference type="InterPro" id="IPR001466">
    <property type="entry name" value="Beta-lactam-related"/>
</dbReference>
<dbReference type="SUPFAM" id="SSF56601">
    <property type="entry name" value="beta-lactamase/transpeptidase-like"/>
    <property type="match status" value="1"/>
</dbReference>
<feature type="domain" description="Beta-lactamase-related" evidence="2">
    <location>
        <begin position="35"/>
        <end position="369"/>
    </location>
</feature>
<dbReference type="InterPro" id="IPR050789">
    <property type="entry name" value="Diverse_Enzym_Activities"/>
</dbReference>
<dbReference type="InterPro" id="IPR012338">
    <property type="entry name" value="Beta-lactam/transpept-like"/>
</dbReference>
<dbReference type="Gene3D" id="3.40.710.10">
    <property type="entry name" value="DD-peptidase/beta-lactamase superfamily"/>
    <property type="match status" value="1"/>
</dbReference>
<accession>A0A2P8DAG9</accession>
<dbReference type="AlphaFoldDB" id="A0A2P8DAG9"/>
<protein>
    <submittedName>
        <fullName evidence="3">CubicO group peptidase (Beta-lactamase class C family)</fullName>
    </submittedName>
</protein>
<dbReference type="PANTHER" id="PTHR43283:SF18">
    <property type="match status" value="1"/>
</dbReference>
<dbReference type="PANTHER" id="PTHR43283">
    <property type="entry name" value="BETA-LACTAMASE-RELATED"/>
    <property type="match status" value="1"/>
</dbReference>